<keyword evidence="8 13" id="KW-0238">DNA-binding</keyword>
<dbReference type="Gene3D" id="3.40.50.300">
    <property type="entry name" value="P-loop containing nucleotide triphosphate hydrolases"/>
    <property type="match status" value="4"/>
</dbReference>
<keyword evidence="3 13" id="KW-0227">DNA damage</keyword>
<dbReference type="InterPro" id="IPR014017">
    <property type="entry name" value="DNA_helicase_UvrD-like_C"/>
</dbReference>
<feature type="binding site" evidence="14">
    <location>
        <begin position="32"/>
        <end position="39"/>
    </location>
    <ligand>
        <name>ATP</name>
        <dbReference type="ChEBI" id="CHEBI:30616"/>
    </ligand>
</feature>
<comment type="subunit">
    <text evidence="13">Heterodimer of AddA and AddB/RexB.</text>
</comment>
<dbReference type="GO" id="GO:0005829">
    <property type="term" value="C:cytosol"/>
    <property type="evidence" value="ECO:0007669"/>
    <property type="project" value="TreeGrafter"/>
</dbReference>
<keyword evidence="6 13" id="KW-0269">Exonuclease</keyword>
<feature type="domain" description="UvrD-like helicase C-terminal" evidence="16">
    <location>
        <begin position="524"/>
        <end position="817"/>
    </location>
</feature>
<keyword evidence="1 13" id="KW-0540">Nuclease</keyword>
<dbReference type="HAMAP" id="MF_01451">
    <property type="entry name" value="AddA"/>
    <property type="match status" value="1"/>
</dbReference>
<dbReference type="InterPro" id="IPR000212">
    <property type="entry name" value="DNA_helicase_UvrD/REP"/>
</dbReference>
<evidence type="ECO:0000259" key="15">
    <source>
        <dbReference type="PROSITE" id="PS51198"/>
    </source>
</evidence>
<keyword evidence="10 13" id="KW-0413">Isomerase</keyword>
<protein>
    <recommendedName>
        <fullName evidence="13">ATP-dependent helicase/nuclease subunit A</fullName>
        <ecNumber evidence="13">3.1.-.-</ecNumber>
        <ecNumber evidence="13">5.6.2.4</ecNumber>
    </recommendedName>
    <alternativeName>
        <fullName evidence="13">ATP-dependent helicase/nuclease AddA</fullName>
    </alternativeName>
    <alternativeName>
        <fullName evidence="13">DNA 3'-5' helicase AddA</fullName>
    </alternativeName>
</protein>
<dbReference type="GO" id="GO:0008408">
    <property type="term" value="F:3'-5' exonuclease activity"/>
    <property type="evidence" value="ECO:0007669"/>
    <property type="project" value="UniProtKB-UniRule"/>
</dbReference>
<evidence type="ECO:0000259" key="16">
    <source>
        <dbReference type="PROSITE" id="PS51217"/>
    </source>
</evidence>
<reference evidence="17" key="2">
    <citation type="submission" date="2021-04" db="EMBL/GenBank/DDBJ databases">
        <authorList>
            <person name="Gilroy R."/>
        </authorList>
    </citation>
    <scope>NUCLEOTIDE SEQUENCE</scope>
    <source>
        <strain evidence="17">CHK169-4300</strain>
    </source>
</reference>
<dbReference type="PROSITE" id="PS51198">
    <property type="entry name" value="UVRD_HELICASE_ATP_BIND"/>
    <property type="match status" value="1"/>
</dbReference>
<dbReference type="InterPro" id="IPR014152">
    <property type="entry name" value="AddA"/>
</dbReference>
<comment type="catalytic activity">
    <reaction evidence="12 13">
        <text>ATP + H2O = ADP + phosphate + H(+)</text>
        <dbReference type="Rhea" id="RHEA:13065"/>
        <dbReference type="ChEBI" id="CHEBI:15377"/>
        <dbReference type="ChEBI" id="CHEBI:15378"/>
        <dbReference type="ChEBI" id="CHEBI:30616"/>
        <dbReference type="ChEBI" id="CHEBI:43474"/>
        <dbReference type="ChEBI" id="CHEBI:456216"/>
        <dbReference type="EC" id="5.6.2.4"/>
    </reaction>
</comment>
<dbReference type="AlphaFoldDB" id="A0A9D2G360"/>
<dbReference type="NCBIfam" id="TIGR02785">
    <property type="entry name" value="addA_Gpos"/>
    <property type="match status" value="1"/>
</dbReference>
<dbReference type="GO" id="GO:0043138">
    <property type="term" value="F:3'-5' DNA helicase activity"/>
    <property type="evidence" value="ECO:0007669"/>
    <property type="project" value="UniProtKB-UniRule"/>
</dbReference>
<dbReference type="GO" id="GO:0000724">
    <property type="term" value="P:double-strand break repair via homologous recombination"/>
    <property type="evidence" value="ECO:0007669"/>
    <property type="project" value="UniProtKB-UniRule"/>
</dbReference>
<dbReference type="EC" id="3.1.-.-" evidence="13"/>
<comment type="similarity">
    <text evidence="13">Belongs to the helicase family. AddA subfamily.</text>
</comment>
<dbReference type="Proteomes" id="UP000824106">
    <property type="component" value="Unassembled WGS sequence"/>
</dbReference>
<keyword evidence="4 13" id="KW-0378">Hydrolase</keyword>
<evidence type="ECO:0000313" key="17">
    <source>
        <dbReference type="EMBL" id="HIZ71290.1"/>
    </source>
</evidence>
<dbReference type="EMBL" id="DXAZ01000090">
    <property type="protein sequence ID" value="HIZ71290.1"/>
    <property type="molecule type" value="Genomic_DNA"/>
</dbReference>
<name>A0A9D2G360_9LACT</name>
<comment type="cofactor">
    <cofactor evidence="13">
        <name>Mg(2+)</name>
        <dbReference type="ChEBI" id="CHEBI:18420"/>
    </cofactor>
</comment>
<evidence type="ECO:0000256" key="4">
    <source>
        <dbReference type="ARBA" id="ARBA00022801"/>
    </source>
</evidence>
<dbReference type="InterPro" id="IPR011604">
    <property type="entry name" value="PDDEXK-like_dom_sf"/>
</dbReference>
<dbReference type="Pfam" id="PF13361">
    <property type="entry name" value="UvrD_C"/>
    <property type="match status" value="1"/>
</dbReference>
<organism evidence="17 18">
    <name type="scientific">Candidatus Atopostipes pullistercoris</name>
    <dbReference type="NCBI Taxonomy" id="2838467"/>
    <lineage>
        <taxon>Bacteria</taxon>
        <taxon>Bacillati</taxon>
        <taxon>Bacillota</taxon>
        <taxon>Bacilli</taxon>
        <taxon>Lactobacillales</taxon>
        <taxon>Carnobacteriaceae</taxon>
        <taxon>Atopostipes</taxon>
    </lineage>
</organism>
<feature type="domain" description="UvrD-like helicase ATP-binding" evidence="15">
    <location>
        <begin position="11"/>
        <end position="485"/>
    </location>
</feature>
<evidence type="ECO:0000256" key="9">
    <source>
        <dbReference type="ARBA" id="ARBA00023204"/>
    </source>
</evidence>
<dbReference type="InterPro" id="IPR014016">
    <property type="entry name" value="UvrD-like_ATP-bd"/>
</dbReference>
<dbReference type="Pfam" id="PF00580">
    <property type="entry name" value="UvrD-helicase"/>
    <property type="match status" value="1"/>
</dbReference>
<dbReference type="GO" id="GO:0033202">
    <property type="term" value="C:DNA helicase complex"/>
    <property type="evidence" value="ECO:0007669"/>
    <property type="project" value="TreeGrafter"/>
</dbReference>
<dbReference type="EC" id="5.6.2.4" evidence="13"/>
<evidence type="ECO:0000256" key="6">
    <source>
        <dbReference type="ARBA" id="ARBA00022839"/>
    </source>
</evidence>
<dbReference type="PROSITE" id="PS51217">
    <property type="entry name" value="UVRD_HELICASE_CTER"/>
    <property type="match status" value="1"/>
</dbReference>
<evidence type="ECO:0000313" key="18">
    <source>
        <dbReference type="Proteomes" id="UP000824106"/>
    </source>
</evidence>
<accession>A0A9D2G360</accession>
<keyword evidence="7 13" id="KW-0067">ATP-binding</keyword>
<dbReference type="SUPFAM" id="SSF52540">
    <property type="entry name" value="P-loop containing nucleoside triphosphate hydrolases"/>
    <property type="match status" value="1"/>
</dbReference>
<evidence type="ECO:0000256" key="13">
    <source>
        <dbReference type="HAMAP-Rule" id="MF_01451"/>
    </source>
</evidence>
<dbReference type="PANTHER" id="PTHR11070:SF48">
    <property type="entry name" value="ATP-DEPENDENT HELICASE_NUCLEASE SUBUNIT A"/>
    <property type="match status" value="1"/>
</dbReference>
<dbReference type="Gene3D" id="3.90.320.10">
    <property type="match status" value="1"/>
</dbReference>
<dbReference type="SUPFAM" id="SSF52980">
    <property type="entry name" value="Restriction endonuclease-like"/>
    <property type="match status" value="1"/>
</dbReference>
<evidence type="ECO:0000256" key="3">
    <source>
        <dbReference type="ARBA" id="ARBA00022763"/>
    </source>
</evidence>
<gene>
    <name evidence="13 17" type="primary">addA</name>
    <name evidence="17" type="ORF">H9808_05930</name>
</gene>
<evidence type="ECO:0000256" key="14">
    <source>
        <dbReference type="PROSITE-ProRule" id="PRU00560"/>
    </source>
</evidence>
<dbReference type="InterPro" id="IPR027417">
    <property type="entry name" value="P-loop_NTPase"/>
</dbReference>
<dbReference type="GO" id="GO:0003690">
    <property type="term" value="F:double-stranded DNA binding"/>
    <property type="evidence" value="ECO:0007669"/>
    <property type="project" value="UniProtKB-UniRule"/>
</dbReference>
<evidence type="ECO:0000256" key="11">
    <source>
        <dbReference type="ARBA" id="ARBA00034617"/>
    </source>
</evidence>
<evidence type="ECO:0000256" key="10">
    <source>
        <dbReference type="ARBA" id="ARBA00023235"/>
    </source>
</evidence>
<reference evidence="17" key="1">
    <citation type="journal article" date="2021" name="PeerJ">
        <title>Extensive microbial diversity within the chicken gut microbiome revealed by metagenomics and culture.</title>
        <authorList>
            <person name="Gilroy R."/>
            <person name="Ravi A."/>
            <person name="Getino M."/>
            <person name="Pursley I."/>
            <person name="Horton D.L."/>
            <person name="Alikhan N.F."/>
            <person name="Baker D."/>
            <person name="Gharbi K."/>
            <person name="Hall N."/>
            <person name="Watson M."/>
            <person name="Adriaenssens E.M."/>
            <person name="Foster-Nyarko E."/>
            <person name="Jarju S."/>
            <person name="Secka A."/>
            <person name="Antonio M."/>
            <person name="Oren A."/>
            <person name="Chaudhuri R.R."/>
            <person name="La Ragione R."/>
            <person name="Hildebrand F."/>
            <person name="Pallen M.J."/>
        </authorList>
    </citation>
    <scope>NUCLEOTIDE SEQUENCE</scope>
    <source>
        <strain evidence="17">CHK169-4300</strain>
    </source>
</reference>
<evidence type="ECO:0000256" key="7">
    <source>
        <dbReference type="ARBA" id="ARBA00022840"/>
    </source>
</evidence>
<dbReference type="CDD" id="cd17932">
    <property type="entry name" value="DEXQc_UvrD"/>
    <property type="match status" value="1"/>
</dbReference>
<evidence type="ECO:0000256" key="5">
    <source>
        <dbReference type="ARBA" id="ARBA00022806"/>
    </source>
</evidence>
<comment type="caution">
    <text evidence="17">The sequence shown here is derived from an EMBL/GenBank/DDBJ whole genome shotgun (WGS) entry which is preliminary data.</text>
</comment>
<dbReference type="Gene3D" id="1.10.274.50">
    <property type="match status" value="1"/>
</dbReference>
<dbReference type="PANTHER" id="PTHR11070">
    <property type="entry name" value="UVRD / RECB / PCRA DNA HELICASE FAMILY MEMBER"/>
    <property type="match status" value="1"/>
</dbReference>
<dbReference type="GO" id="GO:0005524">
    <property type="term" value="F:ATP binding"/>
    <property type="evidence" value="ECO:0007669"/>
    <property type="project" value="UniProtKB-UniRule"/>
</dbReference>
<proteinExistence type="inferred from homology"/>
<comment type="function">
    <text evidence="13">The heterodimer acts as both an ATP-dependent DNA helicase and an ATP-dependent, dual-direction single-stranded exonuclease. Recognizes the chi site generating a DNA molecule suitable for the initiation of homologous recombination. The AddA nuclease domain is required for chi fragment generation; this subunit has the helicase and 3' -&gt; 5' nuclease activities.</text>
</comment>
<sequence>MEKLPLKTKDSLFTDQQWEAIHTTGTNLLISASAGSGKTMVLVNRIIEHIKKGISIDELLVVTFTNAAAKEMKQRVQSTIQNEINSDPDPKTRHHLVQQIPKLGHANISTLHSFCLQVIERYYYLIDFDPVFRQLTDDTEIELIKEEVWEELLESLYEKREDSFIEFMEAYSGSRDDDQVTEMVFQLHDFSRAHEEPTQWLNSLTNLYEIPSGKLEESDIYQKYLKEQFLEEIDYLIQLIDQAIDLSNHEESLEKQIKIFEKDRNHYVNVKNLIEQDQLNECYQLVNSGFKFSRLTGPRKKTTPDEVMEIYGEEIKPLRDEAKKAYNKFIENFALSPNKQVKIIQATKNHVEVLADLTNQFSKNYQQYKRDRKLVDFNDLEHLTLQILKSEENGEISEASRYYQNKFQEVLVDEYQDINALQEAILLCLSHSEDQTGNYFMVGDVKQSIYGFRLADPSLFLTKYKEYAEGENGKRIILAENFRSRKSILSFTNYLFTQLMDIEVGNLEYDKNAELIYGNNDFIEDDKYATELLIYEKENNEEKKELSLNEENETTNEIDISTKTTGEILMVATRIKELIQEGFEIYDKEKKQMRPIEFRDIVLLTPTKKNNLEIQEIFQEVGIPSIINETPNFFQTTEVTIMMSLLKIIDNPQQDIPFVAVLRSPIVGLDEVDLTYIRLQDKQVNFYEAAVGYAEATFEDPKNIRLQKKLQSFLKKLNRWREYARKHKVVELIRLLYKETDYLYYVGGMSGGKQRRANLEALYERAASYENTSFKGLYRFIRFIDKMQEKDKDLVEPIAILSEQNAVRVMTIHASKGLEFPLVFLMDMSKRFNTSDWTGSYNFDRKLGVGLEYKDPENFVKASTLVSEAIKTVKKENGYAEQLRLLYVALTRAEQKLFLVGSMESKDKAFDSWNKGNSRVDHLLSARLRLQTNNFMDWIGLAIARHQLVEEEVSSSQKNKQIKNYPVQFSYHFYSNESIMENLQELNGNEEPAWVREIADNKLSLTIDKETENVVNTAMDIIEYDYPYQLSTITTNYQSVSEVKQLFEEPNNEKLAKIDWTDESRINRYTRNSLERPKFLQEETTPKPAEVGQATHFLLQHIDFNQKITAESIKKTIQQMIEEGVMRKEVALNIDIEKIAQYFQTPFGQEIIEHQADLEKEVLFSLMMEARDVFTGMETVDDPILIHGIIDGYFKREEGIVLFDYKTDHVAHLGKQAEKELVRRYRGQLILYKQALESIIKRPVIETNIISLDLTKTISVHP</sequence>
<keyword evidence="9 13" id="KW-0234">DNA repair</keyword>
<dbReference type="Pfam" id="PF12705">
    <property type="entry name" value="PDDEXK_1"/>
    <property type="match status" value="1"/>
</dbReference>
<keyword evidence="5 13" id="KW-0347">Helicase</keyword>
<evidence type="ECO:0000256" key="8">
    <source>
        <dbReference type="ARBA" id="ARBA00023125"/>
    </source>
</evidence>
<evidence type="ECO:0000256" key="2">
    <source>
        <dbReference type="ARBA" id="ARBA00022741"/>
    </source>
</evidence>
<evidence type="ECO:0000256" key="12">
    <source>
        <dbReference type="ARBA" id="ARBA00048988"/>
    </source>
</evidence>
<evidence type="ECO:0000256" key="1">
    <source>
        <dbReference type="ARBA" id="ARBA00022722"/>
    </source>
</evidence>
<comment type="catalytic activity">
    <reaction evidence="11 13">
        <text>Couples ATP hydrolysis with the unwinding of duplex DNA by translocating in the 3'-5' direction.</text>
        <dbReference type="EC" id="5.6.2.4"/>
    </reaction>
</comment>
<dbReference type="InterPro" id="IPR011335">
    <property type="entry name" value="Restrct_endonuc-II-like"/>
</dbReference>
<dbReference type="InterPro" id="IPR038726">
    <property type="entry name" value="PDDEXK_AddAB-type"/>
</dbReference>
<keyword evidence="2 13" id="KW-0547">Nucleotide-binding</keyword>